<comment type="caution">
    <text evidence="2">The sequence shown here is derived from an EMBL/GenBank/DDBJ whole genome shotgun (WGS) entry which is preliminary data.</text>
</comment>
<keyword evidence="1" id="KW-1133">Transmembrane helix</keyword>
<feature type="transmembrane region" description="Helical" evidence="1">
    <location>
        <begin position="21"/>
        <end position="46"/>
    </location>
</feature>
<evidence type="ECO:0000256" key="1">
    <source>
        <dbReference type="SAM" id="Phobius"/>
    </source>
</evidence>
<proteinExistence type="predicted"/>
<organism evidence="2 3">
    <name type="scientific">Rarobacter incanus</name>
    <dbReference type="NCBI Taxonomy" id="153494"/>
    <lineage>
        <taxon>Bacteria</taxon>
        <taxon>Bacillati</taxon>
        <taxon>Actinomycetota</taxon>
        <taxon>Actinomycetes</taxon>
        <taxon>Micrococcales</taxon>
        <taxon>Rarobacteraceae</taxon>
        <taxon>Rarobacter</taxon>
    </lineage>
</organism>
<protein>
    <submittedName>
        <fullName evidence="2">CDP-glycerol glycerophosphotransferase (TagB/SpsB family)</fullName>
    </submittedName>
</protein>
<keyword evidence="3" id="KW-1185">Reference proteome</keyword>
<evidence type="ECO:0000313" key="2">
    <source>
        <dbReference type="EMBL" id="TQK76225.1"/>
    </source>
</evidence>
<dbReference type="Proteomes" id="UP000316181">
    <property type="component" value="Unassembled WGS sequence"/>
</dbReference>
<dbReference type="InterPro" id="IPR007554">
    <property type="entry name" value="Glycerophosphate_synth"/>
</dbReference>
<dbReference type="Pfam" id="PF04464">
    <property type="entry name" value="Glyphos_transf"/>
    <property type="match status" value="1"/>
</dbReference>
<accession>A0A542SNU8</accession>
<sequence length="579" mass="62528">MVRKASKTLRRILQRGLRRATTRWDASVVLIAVCVAMGVACTISGGPVTARIGAALAVICCGAIALGSPERLRDRFGTLLGVLPAIVGLVFLAFVKTAVPALALAFCLLIAIAAWCQDFHAPVPPLVRNLPGADSRSVPQFPATVRAFTRWGLAAGVWGTALCALVGAGTAGFAWGAGWCLAMALPAVIQGVRNRAAGRSIRRALDAYSPVFAMPYAGGAIFHIEMWERYIRAAGLPYIIVTMQERTLDLLAEATDVPIIVPAEASVLAVRETMPASLKAAFYVHNSGLNTLFFAAAPGVVDVFLHHGDGDKQSSSNPKSRKYDILYVAGQGAIDRYAMRGINIPREKFVIGGRPQTETIEVADRGILGLQVPTVLYAPTWAGRPPNDHFSSLPWGPRIVQQLLDRGARIIFRPHPVSRRAHDSRAIIESIEKMLERATATTGIEHIYGAQAETQWGVTEVTNASDAMVSDVSGIVTDYMQSGKPFAMVTTNCTVEQFRAQYPTSRGAYVISLVEPQTMESALDDMFGPDTLHDLRWRQRDYYLGGFNGDLQPSQAFVGLLNELANDQPITLDPSGFNS</sequence>
<reference evidence="2 3" key="1">
    <citation type="submission" date="2019-06" db="EMBL/GenBank/DDBJ databases">
        <title>Sequencing the genomes of 1000 actinobacteria strains.</title>
        <authorList>
            <person name="Klenk H.-P."/>
        </authorList>
    </citation>
    <scope>NUCLEOTIDE SEQUENCE [LARGE SCALE GENOMIC DNA]</scope>
    <source>
        <strain evidence="2 3">DSM 10596</strain>
    </source>
</reference>
<feature type="transmembrane region" description="Helical" evidence="1">
    <location>
        <begin position="148"/>
        <end position="167"/>
    </location>
</feature>
<dbReference type="GO" id="GO:0047355">
    <property type="term" value="F:CDP-glycerol glycerophosphotransferase activity"/>
    <property type="evidence" value="ECO:0007669"/>
    <property type="project" value="InterPro"/>
</dbReference>
<feature type="transmembrane region" description="Helical" evidence="1">
    <location>
        <begin position="101"/>
        <end position="127"/>
    </location>
</feature>
<keyword evidence="1" id="KW-0472">Membrane</keyword>
<dbReference type="EMBL" id="VFNV01000001">
    <property type="protein sequence ID" value="TQK76225.1"/>
    <property type="molecule type" value="Genomic_DNA"/>
</dbReference>
<evidence type="ECO:0000313" key="3">
    <source>
        <dbReference type="Proteomes" id="UP000316181"/>
    </source>
</evidence>
<keyword evidence="1" id="KW-0812">Transmembrane</keyword>
<name>A0A542SNU8_9MICO</name>
<gene>
    <name evidence="2" type="ORF">FB389_0885</name>
</gene>
<keyword evidence="2" id="KW-0808">Transferase</keyword>
<dbReference type="InterPro" id="IPR043148">
    <property type="entry name" value="TagF_C"/>
</dbReference>
<dbReference type="Gene3D" id="3.40.50.12580">
    <property type="match status" value="1"/>
</dbReference>
<feature type="transmembrane region" description="Helical" evidence="1">
    <location>
        <begin position="52"/>
        <end position="69"/>
    </location>
</feature>
<feature type="transmembrane region" description="Helical" evidence="1">
    <location>
        <begin position="76"/>
        <end position="95"/>
    </location>
</feature>
<dbReference type="GO" id="GO:0016020">
    <property type="term" value="C:membrane"/>
    <property type="evidence" value="ECO:0007669"/>
    <property type="project" value="InterPro"/>
</dbReference>
<dbReference type="AlphaFoldDB" id="A0A542SNU8"/>